<dbReference type="AlphaFoldDB" id="A0A177MX53"/>
<dbReference type="InterPro" id="IPR020672">
    <property type="entry name" value="Ribose5P_isomerase_typA_subgr"/>
</dbReference>
<dbReference type="EC" id="5.3.1.6" evidence="3"/>
<comment type="pathway">
    <text evidence="3">Carbohydrate degradation; pentose phosphate pathway; D-ribose 5-phosphate from D-ribulose 5-phosphate (non-oxidative stage): step 1/1.</text>
</comment>
<name>A0A177MX53_9GAMM</name>
<organism evidence="4 5">
    <name type="scientific">Methylomonas lenta</name>
    <dbReference type="NCBI Taxonomy" id="980561"/>
    <lineage>
        <taxon>Bacteria</taxon>
        <taxon>Pseudomonadati</taxon>
        <taxon>Pseudomonadota</taxon>
        <taxon>Gammaproteobacteria</taxon>
        <taxon>Methylococcales</taxon>
        <taxon>Methylococcaceae</taxon>
        <taxon>Methylomonas</taxon>
    </lineage>
</organism>
<dbReference type="InterPro" id="IPR037171">
    <property type="entry name" value="NagB/RpiA_transferase-like"/>
</dbReference>
<dbReference type="HAMAP" id="MF_00170">
    <property type="entry name" value="Rib_5P_isom_A"/>
    <property type="match status" value="1"/>
</dbReference>
<evidence type="ECO:0000256" key="2">
    <source>
        <dbReference type="ARBA" id="ARBA00023235"/>
    </source>
</evidence>
<accession>A0A177MX53</accession>
<dbReference type="InterPro" id="IPR004788">
    <property type="entry name" value="Ribose5P_isomerase_type_A"/>
</dbReference>
<protein>
    <recommendedName>
        <fullName evidence="3">Ribose-5-phosphate isomerase A</fullName>
        <ecNumber evidence="3">5.3.1.6</ecNumber>
    </recommendedName>
    <alternativeName>
        <fullName evidence="3">Phosphoriboisomerase A</fullName>
        <shortName evidence="3">PRI</shortName>
    </alternativeName>
</protein>
<dbReference type="Gene3D" id="3.30.70.260">
    <property type="match status" value="1"/>
</dbReference>
<dbReference type="STRING" id="980561.A1359_17070"/>
<evidence type="ECO:0000256" key="3">
    <source>
        <dbReference type="HAMAP-Rule" id="MF_00170"/>
    </source>
</evidence>
<dbReference type="Proteomes" id="UP000078476">
    <property type="component" value="Unassembled WGS sequence"/>
</dbReference>
<evidence type="ECO:0000256" key="1">
    <source>
        <dbReference type="ARBA" id="ARBA00001713"/>
    </source>
</evidence>
<feature type="active site" description="Proton acceptor" evidence="3">
    <location>
        <position position="103"/>
    </location>
</feature>
<dbReference type="GO" id="GO:0004751">
    <property type="term" value="F:ribose-5-phosphate isomerase activity"/>
    <property type="evidence" value="ECO:0007669"/>
    <property type="project" value="UniProtKB-UniRule"/>
</dbReference>
<sequence length="223" mass="24023">MNDKQRVAEHAAQQIKNGMLVGLGTGSTANYFIEALARRQQEEGLQIEVVASSIVSSIKALQLGLQLRSMEHIAQLDVYVDGADEVAPDLTLLKGRGSDLVREKLLAKASKAFWVLIDESKQVQRIGQNFPIPIEVIPFAWQLVNQSLTNLGGTGTLRSNGDGLFVTSHGSLVLDSVFAADVDGKSLNDTLNAIPGIVEHGIFANLTTAVFCGQNGAIEEKWI</sequence>
<dbReference type="CDD" id="cd01398">
    <property type="entry name" value="RPI_A"/>
    <property type="match status" value="1"/>
</dbReference>
<comment type="caution">
    <text evidence="4">The sequence shown here is derived from an EMBL/GenBank/DDBJ whole genome shotgun (WGS) entry which is preliminary data.</text>
</comment>
<dbReference type="OrthoDB" id="5870696at2"/>
<dbReference type="Pfam" id="PF06026">
    <property type="entry name" value="Rib_5-P_isom_A"/>
    <property type="match status" value="1"/>
</dbReference>
<dbReference type="NCBIfam" id="TIGR00021">
    <property type="entry name" value="rpiA"/>
    <property type="match status" value="1"/>
</dbReference>
<comment type="similarity">
    <text evidence="3">Belongs to the ribose 5-phosphate isomerase family.</text>
</comment>
<evidence type="ECO:0000313" key="4">
    <source>
        <dbReference type="EMBL" id="OAI10201.1"/>
    </source>
</evidence>
<feature type="binding site" evidence="3">
    <location>
        <begin position="25"/>
        <end position="28"/>
    </location>
    <ligand>
        <name>substrate</name>
    </ligand>
</feature>
<gene>
    <name evidence="3" type="primary">rpiA</name>
    <name evidence="4" type="ORF">A1359_17070</name>
</gene>
<comment type="subunit">
    <text evidence="3">Homodimer.</text>
</comment>
<dbReference type="GO" id="GO:0006014">
    <property type="term" value="P:D-ribose metabolic process"/>
    <property type="evidence" value="ECO:0007669"/>
    <property type="project" value="TreeGrafter"/>
</dbReference>
<dbReference type="SUPFAM" id="SSF100950">
    <property type="entry name" value="NagB/RpiA/CoA transferase-like"/>
    <property type="match status" value="1"/>
</dbReference>
<dbReference type="SUPFAM" id="SSF75445">
    <property type="entry name" value="D-ribose-5-phosphate isomerase (RpiA), lid domain"/>
    <property type="match status" value="1"/>
</dbReference>
<feature type="binding site" evidence="3">
    <location>
        <begin position="94"/>
        <end position="97"/>
    </location>
    <ligand>
        <name>substrate</name>
    </ligand>
</feature>
<evidence type="ECO:0000313" key="5">
    <source>
        <dbReference type="Proteomes" id="UP000078476"/>
    </source>
</evidence>
<dbReference type="UniPathway" id="UPA00115">
    <property type="reaction ID" value="UER00412"/>
</dbReference>
<comment type="function">
    <text evidence="3">Catalyzes the reversible conversion of ribose-5-phosphate to ribulose 5-phosphate.</text>
</comment>
<feature type="binding site" evidence="3">
    <location>
        <begin position="81"/>
        <end position="84"/>
    </location>
    <ligand>
        <name>substrate</name>
    </ligand>
</feature>
<reference evidence="4 5" key="1">
    <citation type="submission" date="2016-03" db="EMBL/GenBank/DDBJ databases">
        <authorList>
            <person name="Ploux O."/>
        </authorList>
    </citation>
    <scope>NUCLEOTIDE SEQUENCE [LARGE SCALE GENOMIC DNA]</scope>
    <source>
        <strain evidence="4 5">R-45370</strain>
    </source>
</reference>
<dbReference type="EMBL" id="LUUI01000157">
    <property type="protein sequence ID" value="OAI10201.1"/>
    <property type="molecule type" value="Genomic_DNA"/>
</dbReference>
<keyword evidence="2 3" id="KW-0413">Isomerase</keyword>
<feature type="binding site" evidence="3">
    <location>
        <position position="121"/>
    </location>
    <ligand>
        <name>substrate</name>
    </ligand>
</feature>
<dbReference type="Gene3D" id="3.40.50.1360">
    <property type="match status" value="1"/>
</dbReference>
<dbReference type="FunFam" id="3.40.50.1360:FF:000001">
    <property type="entry name" value="Ribose-5-phosphate isomerase A"/>
    <property type="match status" value="1"/>
</dbReference>
<keyword evidence="5" id="KW-1185">Reference proteome</keyword>
<dbReference type="GO" id="GO:0009052">
    <property type="term" value="P:pentose-phosphate shunt, non-oxidative branch"/>
    <property type="evidence" value="ECO:0007669"/>
    <property type="project" value="UniProtKB-UniRule"/>
</dbReference>
<dbReference type="RefSeq" id="WP_066987499.1">
    <property type="nucleotide sequence ID" value="NZ_LUUI01000157.1"/>
</dbReference>
<dbReference type="PANTHER" id="PTHR11934">
    <property type="entry name" value="RIBOSE-5-PHOSPHATE ISOMERASE"/>
    <property type="match status" value="1"/>
</dbReference>
<comment type="catalytic activity">
    <reaction evidence="1 3">
        <text>aldehydo-D-ribose 5-phosphate = D-ribulose 5-phosphate</text>
        <dbReference type="Rhea" id="RHEA:14657"/>
        <dbReference type="ChEBI" id="CHEBI:58121"/>
        <dbReference type="ChEBI" id="CHEBI:58273"/>
        <dbReference type="EC" id="5.3.1.6"/>
    </reaction>
</comment>
<dbReference type="PANTHER" id="PTHR11934:SF0">
    <property type="entry name" value="RIBOSE-5-PHOSPHATE ISOMERASE"/>
    <property type="match status" value="1"/>
</dbReference>
<dbReference type="NCBIfam" id="NF001924">
    <property type="entry name" value="PRK00702.1"/>
    <property type="match status" value="1"/>
</dbReference>
<dbReference type="GO" id="GO:0005829">
    <property type="term" value="C:cytosol"/>
    <property type="evidence" value="ECO:0007669"/>
    <property type="project" value="TreeGrafter"/>
</dbReference>
<proteinExistence type="inferred from homology"/>